<accession>E4WPX7</accession>
<evidence type="ECO:0000256" key="1">
    <source>
        <dbReference type="SAM" id="MobiDB-lite"/>
    </source>
</evidence>
<sequence>MSDSEETKQSGAYPVIKTEREELADTPAISDYAQKKEAENGTSVIVEPRRLQTQTSVLDEGDDIDVECSSVANAADALKAQQEVIRNAEQNEDAQKNRPERPKSVESTNSISSTNSIPSLPPLPNSSSSRIPQKSPVNNFISEGKTNFSASFLSKPEVAKKPLLKRTLCKSYSDGIFNNVATSLQQQDNDSQLIGITNEHPIGPLCVIRRNVQFDSDESFIKTFQLYWYVDAQKGCLESPILSNRRFHGQSIETPYFVITKNQRRHQAYSCTFCKGKTTFTTILQAIRHLKANHRHNVKILVQDPKGVFQNNQAPTPSVPQMVASVQMPWSLATRTFPMMPSVQNMLPVSAAQSIPSTLAHYIPQISNPVRRSATIDIPSPESLENTKLLTNENLIYLKGILSTKLNKKVVAIERKGGCSVSVSFEDGKSRIVRLANESSPPSPSPSAAEKQKVLRTVSATTSANSRPGLYGLYVGDPGSAMKIPPSNLPSKSKYAAKTFYIQKKNEIDSANTNLYKSWGSSTLSKSPSEVSSAENQQVECSSNGQQSESPRITEIASRGEAQQALHGNSILTEDADSPTFKVCDYKGKISEQQTFKMRLEKTKSKSSNGIGFENGAYKMDNLGQYFNTFIKVQVLALNHQCNICSHATETEVEMADHVQEHSLKELNSFGKTL</sequence>
<name>E4WPX7_OIKDI</name>
<dbReference type="InParanoid" id="E4WPX7"/>
<feature type="compositionally biased region" description="Basic and acidic residues" evidence="1">
    <location>
        <begin position="93"/>
        <end position="104"/>
    </location>
</feature>
<feature type="compositionally biased region" description="Polar residues" evidence="1">
    <location>
        <begin position="526"/>
        <end position="551"/>
    </location>
</feature>
<feature type="domain" description="C2H2-type" evidence="2">
    <location>
        <begin position="269"/>
        <end position="294"/>
    </location>
</feature>
<dbReference type="AlphaFoldDB" id="E4WPX7"/>
<proteinExistence type="predicted"/>
<dbReference type="SMART" id="SM00355">
    <property type="entry name" value="ZnF_C2H2"/>
    <property type="match status" value="2"/>
</dbReference>
<feature type="domain" description="C2H2-type" evidence="2">
    <location>
        <begin position="640"/>
        <end position="662"/>
    </location>
</feature>
<dbReference type="InterPro" id="IPR013087">
    <property type="entry name" value="Znf_C2H2_type"/>
</dbReference>
<evidence type="ECO:0000259" key="2">
    <source>
        <dbReference type="SMART" id="SM00355"/>
    </source>
</evidence>
<feature type="region of interest" description="Disordered" evidence="1">
    <location>
        <begin position="526"/>
        <end position="560"/>
    </location>
</feature>
<dbReference type="OrthoDB" id="10643131at2759"/>
<dbReference type="EMBL" id="FN653015">
    <property type="protein sequence ID" value="CBY20798.1"/>
    <property type="molecule type" value="Genomic_DNA"/>
</dbReference>
<evidence type="ECO:0000313" key="4">
    <source>
        <dbReference type="Proteomes" id="UP000001307"/>
    </source>
</evidence>
<gene>
    <name evidence="3" type="ORF">GSOID_T00000804001</name>
</gene>
<organism evidence="3">
    <name type="scientific">Oikopleura dioica</name>
    <name type="common">Tunicate</name>
    <dbReference type="NCBI Taxonomy" id="34765"/>
    <lineage>
        <taxon>Eukaryota</taxon>
        <taxon>Metazoa</taxon>
        <taxon>Chordata</taxon>
        <taxon>Tunicata</taxon>
        <taxon>Appendicularia</taxon>
        <taxon>Copelata</taxon>
        <taxon>Oikopleuridae</taxon>
        <taxon>Oikopleura</taxon>
    </lineage>
</organism>
<dbReference type="Proteomes" id="UP000001307">
    <property type="component" value="Unassembled WGS sequence"/>
</dbReference>
<evidence type="ECO:0000313" key="3">
    <source>
        <dbReference type="EMBL" id="CBY20798.1"/>
    </source>
</evidence>
<feature type="compositionally biased region" description="Low complexity" evidence="1">
    <location>
        <begin position="107"/>
        <end position="118"/>
    </location>
</feature>
<reference evidence="3" key="1">
    <citation type="journal article" date="2010" name="Science">
        <title>Plasticity of animal genome architecture unmasked by rapid evolution of a pelagic tunicate.</title>
        <authorList>
            <person name="Denoeud F."/>
            <person name="Henriet S."/>
            <person name="Mungpakdee S."/>
            <person name="Aury J.M."/>
            <person name="Da Silva C."/>
            <person name="Brinkmann H."/>
            <person name="Mikhaleva J."/>
            <person name="Olsen L.C."/>
            <person name="Jubin C."/>
            <person name="Canestro C."/>
            <person name="Bouquet J.M."/>
            <person name="Danks G."/>
            <person name="Poulain J."/>
            <person name="Campsteijn C."/>
            <person name="Adamski M."/>
            <person name="Cross I."/>
            <person name="Yadetie F."/>
            <person name="Muffato M."/>
            <person name="Louis A."/>
            <person name="Butcher S."/>
            <person name="Tsagkogeorga G."/>
            <person name="Konrad A."/>
            <person name="Singh S."/>
            <person name="Jensen M.F."/>
            <person name="Cong E.H."/>
            <person name="Eikeseth-Otteraa H."/>
            <person name="Noel B."/>
            <person name="Anthouard V."/>
            <person name="Porcel B.M."/>
            <person name="Kachouri-Lafond R."/>
            <person name="Nishino A."/>
            <person name="Ugolini M."/>
            <person name="Chourrout P."/>
            <person name="Nishida H."/>
            <person name="Aasland R."/>
            <person name="Huzurbazar S."/>
            <person name="Westhof E."/>
            <person name="Delsuc F."/>
            <person name="Lehrach H."/>
            <person name="Reinhardt R."/>
            <person name="Weissenbach J."/>
            <person name="Roy S.W."/>
            <person name="Artiguenave F."/>
            <person name="Postlethwait J.H."/>
            <person name="Manak J.R."/>
            <person name="Thompson E.M."/>
            <person name="Jaillon O."/>
            <person name="Du Pasquier L."/>
            <person name="Boudinot P."/>
            <person name="Liberles D.A."/>
            <person name="Volff J.N."/>
            <person name="Philippe H."/>
            <person name="Lenhard B."/>
            <person name="Roest Crollius H."/>
            <person name="Wincker P."/>
            <person name="Chourrout D."/>
        </authorList>
    </citation>
    <scope>NUCLEOTIDE SEQUENCE [LARGE SCALE GENOMIC DNA]</scope>
</reference>
<protein>
    <recommendedName>
        <fullName evidence="2">C2H2-type domain-containing protein</fullName>
    </recommendedName>
</protein>
<feature type="region of interest" description="Disordered" evidence="1">
    <location>
        <begin position="1"/>
        <end position="28"/>
    </location>
</feature>
<keyword evidence="4" id="KW-1185">Reference proteome</keyword>
<feature type="region of interest" description="Disordered" evidence="1">
    <location>
        <begin position="89"/>
        <end position="138"/>
    </location>
</feature>